<dbReference type="PANTHER" id="PTHR32305">
    <property type="match status" value="1"/>
</dbReference>
<dbReference type="EMBL" id="LJRC01000129">
    <property type="protein sequence ID" value="KPY36990.1"/>
    <property type="molecule type" value="Genomic_DNA"/>
</dbReference>
<dbReference type="InterPro" id="IPR050708">
    <property type="entry name" value="T6SS_VgrG/RHS"/>
</dbReference>
<evidence type="ECO:0008006" key="3">
    <source>
        <dbReference type="Google" id="ProtNLM"/>
    </source>
</evidence>
<dbReference type="InterPro" id="IPR022385">
    <property type="entry name" value="Rhs_assc_core"/>
</dbReference>
<accession>A0A0P9XX00</accession>
<dbReference type="NCBIfam" id="TIGR03696">
    <property type="entry name" value="Rhs_assc_core"/>
    <property type="match status" value="1"/>
</dbReference>
<protein>
    <recommendedName>
        <fullName evidence="3">YD repeat protein</fullName>
    </recommendedName>
</protein>
<comment type="caution">
    <text evidence="1">The sequence shown here is derived from an EMBL/GenBank/DDBJ whole genome shotgun (WGS) entry which is preliminary data.</text>
</comment>
<reference evidence="1 2" key="1">
    <citation type="submission" date="2015-09" db="EMBL/GenBank/DDBJ databases">
        <title>Genome announcement of multiple Pseudomonas syringae strains.</title>
        <authorList>
            <person name="Thakur S."/>
            <person name="Wang P.W."/>
            <person name="Gong Y."/>
            <person name="Weir B.S."/>
            <person name="Guttman D.S."/>
        </authorList>
    </citation>
    <scope>NUCLEOTIDE SEQUENCE [LARGE SCALE GENOMIC DNA]</scope>
    <source>
        <strain evidence="1 2">ICMP3956</strain>
    </source>
</reference>
<organism evidence="1 2">
    <name type="scientific">Pseudomonas syringae pv. primulae</name>
    <dbReference type="NCBI Taxonomy" id="251707"/>
    <lineage>
        <taxon>Bacteria</taxon>
        <taxon>Pseudomonadati</taxon>
        <taxon>Pseudomonadota</taxon>
        <taxon>Gammaproteobacteria</taxon>
        <taxon>Pseudomonadales</taxon>
        <taxon>Pseudomonadaceae</taxon>
        <taxon>Pseudomonas</taxon>
    </lineage>
</organism>
<dbReference type="Proteomes" id="UP000050562">
    <property type="component" value="Unassembled WGS sequence"/>
</dbReference>
<sequence length="358" mass="39732">MACGSSVLQCRYQYDALDRLARNARDGQAGMGFFYQRNRLATQVQGNARYTLLQTHRLVLAQQNQIDDSVDCVSLLIDQQGSIIAMPEQSFTYTPYGVRHPVADPMNLPGFNGERADPVTGHYPMGNAYRSFNPVLMRFNSPDSLSPFGQGGLNAYAYCLGDPVNRNDPTGHVPVLNGIQGAVSRLFGALRKPLQRARQAIFGPRKMRLSNNRDLSGVALYDRIKTNGKKELLINAHGARPSNSDGSFIYLGNEPIAADAFYHKLRRSNVALENYESIRTVVCYSGDGRVPFGETLSSITGLPVKSYKGGVTASFVRDNSHVRGLRPSYIEKTDPFEKGTESSRKFTYEPVWYGRPDK</sequence>
<dbReference type="RefSeq" id="WP_057409310.1">
    <property type="nucleotide sequence ID" value="NZ_LJRC01000129.1"/>
</dbReference>
<dbReference type="PATRIC" id="fig|251707.3.peg.5378"/>
<name>A0A0P9XX00_9PSED</name>
<dbReference type="PANTHER" id="PTHR32305:SF15">
    <property type="entry name" value="PROTEIN RHSA-RELATED"/>
    <property type="match status" value="1"/>
</dbReference>
<gene>
    <name evidence="1" type="ORF">ALO52_04099</name>
</gene>
<proteinExistence type="predicted"/>
<evidence type="ECO:0000313" key="1">
    <source>
        <dbReference type="EMBL" id="KPY36990.1"/>
    </source>
</evidence>
<dbReference type="AlphaFoldDB" id="A0A0P9XX00"/>
<dbReference type="SUPFAM" id="SSF56399">
    <property type="entry name" value="ADP-ribosylation"/>
    <property type="match status" value="1"/>
</dbReference>
<evidence type="ECO:0000313" key="2">
    <source>
        <dbReference type="Proteomes" id="UP000050562"/>
    </source>
</evidence>
<dbReference type="Gene3D" id="2.180.10.10">
    <property type="entry name" value="RHS repeat-associated core"/>
    <property type="match status" value="1"/>
</dbReference>